<reference evidence="1" key="1">
    <citation type="submission" date="2024-02" db="EMBL/GenBank/DDBJ databases">
        <title>Metagenome Assembled Genome of Zalaria obscura JY119.</title>
        <authorList>
            <person name="Vighnesh L."/>
            <person name="Jagadeeshwari U."/>
            <person name="Venkata Ramana C."/>
            <person name="Sasikala C."/>
        </authorList>
    </citation>
    <scope>NUCLEOTIDE SEQUENCE</scope>
    <source>
        <strain evidence="1">JY119</strain>
    </source>
</reference>
<keyword evidence="2" id="KW-1185">Reference proteome</keyword>
<organism evidence="1 2">
    <name type="scientific">Zalaria obscura</name>
    <dbReference type="NCBI Taxonomy" id="2024903"/>
    <lineage>
        <taxon>Eukaryota</taxon>
        <taxon>Fungi</taxon>
        <taxon>Dikarya</taxon>
        <taxon>Ascomycota</taxon>
        <taxon>Pezizomycotina</taxon>
        <taxon>Dothideomycetes</taxon>
        <taxon>Dothideomycetidae</taxon>
        <taxon>Dothideales</taxon>
        <taxon>Zalariaceae</taxon>
        <taxon>Zalaria</taxon>
    </lineage>
</organism>
<accession>A0ACC3SBL6</accession>
<gene>
    <name evidence="1" type="ORF">M8818_005115</name>
</gene>
<sequence>MVDPGFNPSTTVLPGAPTNLIAFDYGGYAGTAVDSGTVWSLGTTAITYPSPASTSQVAPGQPTSTQPSTGIYEESSTNAGNPATPQPSSDNNAGPTVVTIGSQGYTVAPAAESGGSSANVITVGSQPFTVSPVATSAIAAVSSPAVITVGSQTYALAPAAASGVTVGSVSSAVVTIGSQVITVAPAAAPQATSGTAAVNAGQLIVSVGSQQLTVTPAAGTDAIVLASQTLSVGGPGITVGGQTLSLGSGSQLVVVSSAVTSTQTLPSAATAGVVIGSQTLYQGAAPFTTNGQTLSLGAGNVLVAASGSMTVTQTLDLGARPSSEASPGIVIPCQTLYPGGTAITVGGSTLSLAQGGTQIVAVSGTVTRTENIGSVSTPAAANAGIVVGSQTLQPGSTVVVNGETLSLASSGSDILVISGTKTSTAHFAVGAGSESAVVIASQTLYPGGSVITVNRETLSLAKSGGSIVVGSGTVTSTEGLGGYILSGLGQVGSATATRTGGSAAATGGSSGGNGLIESGSGTASASQSAPMTVTTNTASRKPELIGSTWASIMAVVFIGYIGVAILL</sequence>
<dbReference type="Proteomes" id="UP001320706">
    <property type="component" value="Unassembled WGS sequence"/>
</dbReference>
<dbReference type="EMBL" id="JAMKPW020000027">
    <property type="protein sequence ID" value="KAK8204386.1"/>
    <property type="molecule type" value="Genomic_DNA"/>
</dbReference>
<protein>
    <submittedName>
        <fullName evidence="1">Uncharacterized protein</fullName>
    </submittedName>
</protein>
<proteinExistence type="predicted"/>
<evidence type="ECO:0000313" key="1">
    <source>
        <dbReference type="EMBL" id="KAK8204386.1"/>
    </source>
</evidence>
<evidence type="ECO:0000313" key="2">
    <source>
        <dbReference type="Proteomes" id="UP001320706"/>
    </source>
</evidence>
<name>A0ACC3SBL6_9PEZI</name>
<comment type="caution">
    <text evidence="1">The sequence shown here is derived from an EMBL/GenBank/DDBJ whole genome shotgun (WGS) entry which is preliminary data.</text>
</comment>